<reference evidence="1 2" key="1">
    <citation type="submission" date="2015-02" db="EMBL/GenBank/DDBJ databases">
        <title>Single-cell genomics of uncultivated deep-branching MTB reveals a conserved set of magnetosome genes.</title>
        <authorList>
            <person name="Kolinko S."/>
            <person name="Richter M."/>
            <person name="Glockner F.O."/>
            <person name="Brachmann A."/>
            <person name="Schuler D."/>
        </authorList>
    </citation>
    <scope>NUCLEOTIDE SEQUENCE [LARGE SCALE GENOMIC DNA]</scope>
    <source>
        <strain evidence="1">SKK-01</strain>
    </source>
</reference>
<comment type="caution">
    <text evidence="1">The sequence shown here is derived from an EMBL/GenBank/DDBJ whole genome shotgun (WGS) entry which is preliminary data.</text>
</comment>
<dbReference type="AlphaFoldDB" id="A0A0F0CS79"/>
<proteinExistence type="predicted"/>
<dbReference type="EMBL" id="JYNY01000372">
    <property type="protein sequence ID" value="KJJ84290.1"/>
    <property type="molecule type" value="Genomic_DNA"/>
</dbReference>
<gene>
    <name evidence="1" type="ORF">OMAG_001753</name>
</gene>
<dbReference type="Proteomes" id="UP000033428">
    <property type="component" value="Unassembled WGS sequence"/>
</dbReference>
<evidence type="ECO:0000313" key="1">
    <source>
        <dbReference type="EMBL" id="KJJ84290.1"/>
    </source>
</evidence>
<organism evidence="1 2">
    <name type="scientific">Candidatus Omnitrophus magneticus</name>
    <dbReference type="NCBI Taxonomy" id="1609969"/>
    <lineage>
        <taxon>Bacteria</taxon>
        <taxon>Pseudomonadati</taxon>
        <taxon>Candidatus Omnitrophota</taxon>
        <taxon>Candidatus Omnitrophus</taxon>
    </lineage>
</organism>
<accession>A0A0F0CS79</accession>
<evidence type="ECO:0008006" key="3">
    <source>
        <dbReference type="Google" id="ProtNLM"/>
    </source>
</evidence>
<sequence>MGESSHMNDSVNTSRDCQSGYGYGLPCGYGDNKVVLMIRDPWTLFTYWETQGEVEDKVRCEINRRGFVPSKKILRVYDVSGMVPKIVYDFELKHWVTSWYVHISVPNLKWIVEVGILCVTGEFFSLAKSNIVQGPPYGMSDICDDEWMCSEELYYKLFAVTGGSSVGTSSMEMRESLERHLKSWLSSGGVGNLHESMFGSASFLIAQEKKRDNKEEDSTVSKKK</sequence>
<dbReference type="InterPro" id="IPR032585">
    <property type="entry name" value="DUF4912"/>
</dbReference>
<keyword evidence="2" id="KW-1185">Reference proteome</keyword>
<protein>
    <recommendedName>
        <fullName evidence="3">DUF4912 domain-containing protein</fullName>
    </recommendedName>
</protein>
<name>A0A0F0CS79_9BACT</name>
<dbReference type="Pfam" id="PF16258">
    <property type="entry name" value="DUF4912"/>
    <property type="match status" value="1"/>
</dbReference>
<evidence type="ECO:0000313" key="2">
    <source>
        <dbReference type="Proteomes" id="UP000033428"/>
    </source>
</evidence>